<protein>
    <submittedName>
        <fullName evidence="2">KTSC domain-containing protein</fullName>
    </submittedName>
</protein>
<sequence>MTIVFGERNGVAFRFSNGTDPTLQTALRTTYTTRPSQDFLDQ</sequence>
<keyword evidence="1" id="KW-1185">Reference proteome</keyword>
<dbReference type="WBParaSite" id="Hba_03680">
    <property type="protein sequence ID" value="Hba_03680"/>
    <property type="gene ID" value="Hba_03680"/>
</dbReference>
<evidence type="ECO:0000313" key="1">
    <source>
        <dbReference type="Proteomes" id="UP000095283"/>
    </source>
</evidence>
<dbReference type="AlphaFoldDB" id="A0A1I7WFC8"/>
<accession>A0A1I7WFC8</accession>
<organism evidence="1 2">
    <name type="scientific">Heterorhabditis bacteriophora</name>
    <name type="common">Entomopathogenic nematode worm</name>
    <dbReference type="NCBI Taxonomy" id="37862"/>
    <lineage>
        <taxon>Eukaryota</taxon>
        <taxon>Metazoa</taxon>
        <taxon>Ecdysozoa</taxon>
        <taxon>Nematoda</taxon>
        <taxon>Chromadorea</taxon>
        <taxon>Rhabditida</taxon>
        <taxon>Rhabditina</taxon>
        <taxon>Rhabditomorpha</taxon>
        <taxon>Strongyloidea</taxon>
        <taxon>Heterorhabditidae</taxon>
        <taxon>Heterorhabditis</taxon>
    </lineage>
</organism>
<reference evidence="2" key="1">
    <citation type="submission" date="2016-11" db="UniProtKB">
        <authorList>
            <consortium name="WormBaseParasite"/>
        </authorList>
    </citation>
    <scope>IDENTIFICATION</scope>
</reference>
<evidence type="ECO:0000313" key="2">
    <source>
        <dbReference type="WBParaSite" id="Hba_03680"/>
    </source>
</evidence>
<dbReference type="Proteomes" id="UP000095283">
    <property type="component" value="Unplaced"/>
</dbReference>
<name>A0A1I7WFC8_HETBA</name>
<proteinExistence type="predicted"/>